<dbReference type="RefSeq" id="WP_184390252.1">
    <property type="nucleotide sequence ID" value="NZ_BAAAJD010000015.1"/>
</dbReference>
<dbReference type="Gene3D" id="3.10.580.10">
    <property type="entry name" value="CBS-domain"/>
    <property type="match status" value="1"/>
</dbReference>
<dbReference type="EMBL" id="JACHDB010000001">
    <property type="protein sequence ID" value="MBB5431142.1"/>
    <property type="molecule type" value="Genomic_DNA"/>
</dbReference>
<organism evidence="4 5">
    <name type="scientific">Nocardiopsis composta</name>
    <dbReference type="NCBI Taxonomy" id="157465"/>
    <lineage>
        <taxon>Bacteria</taxon>
        <taxon>Bacillati</taxon>
        <taxon>Actinomycetota</taxon>
        <taxon>Actinomycetes</taxon>
        <taxon>Streptosporangiales</taxon>
        <taxon>Nocardiopsidaceae</taxon>
        <taxon>Nocardiopsis</taxon>
    </lineage>
</organism>
<proteinExistence type="predicted"/>
<keyword evidence="1 2" id="KW-0129">CBS domain</keyword>
<dbReference type="SUPFAM" id="SSF54631">
    <property type="entry name" value="CBS-domain pair"/>
    <property type="match status" value="1"/>
</dbReference>
<feature type="domain" description="CBS" evidence="3">
    <location>
        <begin position="14"/>
        <end position="70"/>
    </location>
</feature>
<sequence>MAPVPAAVRVAEMMSSPAVLLAEDTPLDRAARLLGERHCDGAPVVDAAGRLRGVVTEIDLLCDLFEPAPEAYGRCVPAPESAPPRRVADVMTRAVITAADDDSADRLARRMIETRVRCIPVLRGDRVVGVVERRDIARVYLRSDRAIREDVPAAPGDRAGSLSVAVRGGVVEIRGAGDGGADPAAGRSASAAAAAVPGVRDVLFAPPVRSGTGDRA</sequence>
<reference evidence="4 5" key="1">
    <citation type="submission" date="2020-08" db="EMBL/GenBank/DDBJ databases">
        <title>Sequencing the genomes of 1000 actinobacteria strains.</title>
        <authorList>
            <person name="Klenk H.-P."/>
        </authorList>
    </citation>
    <scope>NUCLEOTIDE SEQUENCE [LARGE SCALE GENOMIC DNA]</scope>
    <source>
        <strain evidence="4 5">DSM 44551</strain>
    </source>
</reference>
<keyword evidence="5" id="KW-1185">Reference proteome</keyword>
<evidence type="ECO:0000256" key="2">
    <source>
        <dbReference type="PROSITE-ProRule" id="PRU00703"/>
    </source>
</evidence>
<dbReference type="PANTHER" id="PTHR43080">
    <property type="entry name" value="CBS DOMAIN-CONTAINING PROTEIN CBSX3, MITOCHONDRIAL"/>
    <property type="match status" value="1"/>
</dbReference>
<evidence type="ECO:0000256" key="1">
    <source>
        <dbReference type="ARBA" id="ARBA00023122"/>
    </source>
</evidence>
<evidence type="ECO:0000259" key="3">
    <source>
        <dbReference type="PROSITE" id="PS51371"/>
    </source>
</evidence>
<comment type="caution">
    <text evidence="4">The sequence shown here is derived from an EMBL/GenBank/DDBJ whole genome shotgun (WGS) entry which is preliminary data.</text>
</comment>
<dbReference type="PROSITE" id="PS51371">
    <property type="entry name" value="CBS"/>
    <property type="match status" value="2"/>
</dbReference>
<dbReference type="PANTHER" id="PTHR43080:SF2">
    <property type="entry name" value="CBS DOMAIN-CONTAINING PROTEIN"/>
    <property type="match status" value="1"/>
</dbReference>
<dbReference type="SMART" id="SM00116">
    <property type="entry name" value="CBS"/>
    <property type="match status" value="2"/>
</dbReference>
<dbReference type="InterPro" id="IPR046342">
    <property type="entry name" value="CBS_dom_sf"/>
</dbReference>
<feature type="domain" description="CBS" evidence="3">
    <location>
        <begin position="91"/>
        <end position="147"/>
    </location>
</feature>
<dbReference type="InterPro" id="IPR051257">
    <property type="entry name" value="Diverse_CBS-Domain"/>
</dbReference>
<dbReference type="AlphaFoldDB" id="A0A7W8VCF6"/>
<dbReference type="Proteomes" id="UP000572635">
    <property type="component" value="Unassembled WGS sequence"/>
</dbReference>
<dbReference type="InterPro" id="IPR000644">
    <property type="entry name" value="CBS_dom"/>
</dbReference>
<dbReference type="Pfam" id="PF00571">
    <property type="entry name" value="CBS"/>
    <property type="match status" value="2"/>
</dbReference>
<evidence type="ECO:0000313" key="4">
    <source>
        <dbReference type="EMBL" id="MBB5431142.1"/>
    </source>
</evidence>
<accession>A0A7W8VCF6</accession>
<evidence type="ECO:0000313" key="5">
    <source>
        <dbReference type="Proteomes" id="UP000572635"/>
    </source>
</evidence>
<protein>
    <submittedName>
        <fullName evidence="4">CBS domain-containing protein</fullName>
    </submittedName>
</protein>
<gene>
    <name evidence="4" type="ORF">HDA36_001226</name>
</gene>
<name>A0A7W8VCF6_9ACTN</name>